<evidence type="ECO:0000313" key="14">
    <source>
        <dbReference type="EMBL" id="KAK3797455.1"/>
    </source>
</evidence>
<dbReference type="EMBL" id="JAWDGP010000761">
    <property type="protein sequence ID" value="KAK3797455.1"/>
    <property type="molecule type" value="Genomic_DNA"/>
</dbReference>
<dbReference type="GO" id="GO:0005770">
    <property type="term" value="C:late endosome"/>
    <property type="evidence" value="ECO:0007669"/>
    <property type="project" value="UniProtKB-ARBA"/>
</dbReference>
<keyword evidence="6" id="KW-0832">Ubl conjugation</keyword>
<comment type="caution">
    <text evidence="14">The sequence shown here is derived from an EMBL/GenBank/DDBJ whole genome shotgun (WGS) entry which is preliminary data.</text>
</comment>
<reference evidence="14" key="1">
    <citation type="journal article" date="2023" name="G3 (Bethesda)">
        <title>A reference genome for the long-term kleptoplast-retaining sea slug Elysia crispata morphotype clarki.</title>
        <authorList>
            <person name="Eastman K.E."/>
            <person name="Pendleton A.L."/>
            <person name="Shaikh M.A."/>
            <person name="Suttiyut T."/>
            <person name="Ogas R."/>
            <person name="Tomko P."/>
            <person name="Gavelis G."/>
            <person name="Widhalm J.R."/>
            <person name="Wisecaver J.H."/>
        </authorList>
    </citation>
    <scope>NUCLEOTIDE SEQUENCE</scope>
    <source>
        <strain evidence="14">ECLA1</strain>
    </source>
</reference>
<dbReference type="GO" id="GO:0031201">
    <property type="term" value="C:SNARE complex"/>
    <property type="evidence" value="ECO:0007669"/>
    <property type="project" value="TreeGrafter"/>
</dbReference>
<evidence type="ECO:0000256" key="11">
    <source>
        <dbReference type="ARBA" id="ARBA00072662"/>
    </source>
</evidence>
<evidence type="ECO:0000256" key="12">
    <source>
        <dbReference type="SAM" id="Coils"/>
    </source>
</evidence>
<comment type="function">
    <text evidence="10">Vesicle trafficking protein that functions in the early secretory pathway, possibly by mediating retrograde transport from cis-Golgi membranes to the ER.</text>
</comment>
<accession>A0AAE1B1E0</accession>
<gene>
    <name evidence="14" type="ORF">RRG08_049287</name>
</gene>
<keyword evidence="7" id="KW-1133">Transmembrane helix</keyword>
<evidence type="ECO:0000256" key="1">
    <source>
        <dbReference type="ARBA" id="ARBA00004211"/>
    </source>
</evidence>
<evidence type="ECO:0000256" key="8">
    <source>
        <dbReference type="ARBA" id="ARBA00023054"/>
    </source>
</evidence>
<comment type="subcellular location">
    <subcellularLocation>
        <location evidence="1">Membrane</location>
        <topology evidence="1">Single-pass type IV membrane protein</topology>
    </subcellularLocation>
</comment>
<proteinExistence type="inferred from homology"/>
<keyword evidence="15" id="KW-1185">Reference proteome</keyword>
<dbReference type="InterPro" id="IPR041875">
    <property type="entry name" value="Syntaxin-8_SNARE"/>
</dbReference>
<dbReference type="PROSITE" id="PS50192">
    <property type="entry name" value="T_SNARE"/>
    <property type="match status" value="1"/>
</dbReference>
<evidence type="ECO:0000256" key="2">
    <source>
        <dbReference type="ARBA" id="ARBA00009063"/>
    </source>
</evidence>
<keyword evidence="5" id="KW-0812">Transmembrane</keyword>
<evidence type="ECO:0000256" key="3">
    <source>
        <dbReference type="ARBA" id="ARBA00022448"/>
    </source>
</evidence>
<name>A0AAE1B1E0_9GAST</name>
<keyword evidence="3" id="KW-0813">Transport</keyword>
<evidence type="ECO:0000256" key="5">
    <source>
        <dbReference type="ARBA" id="ARBA00022692"/>
    </source>
</evidence>
<organism evidence="14 15">
    <name type="scientific">Elysia crispata</name>
    <name type="common">lettuce slug</name>
    <dbReference type="NCBI Taxonomy" id="231223"/>
    <lineage>
        <taxon>Eukaryota</taxon>
        <taxon>Metazoa</taxon>
        <taxon>Spiralia</taxon>
        <taxon>Lophotrochozoa</taxon>
        <taxon>Mollusca</taxon>
        <taxon>Gastropoda</taxon>
        <taxon>Heterobranchia</taxon>
        <taxon>Euthyneura</taxon>
        <taxon>Panpulmonata</taxon>
        <taxon>Sacoglossa</taxon>
        <taxon>Placobranchoidea</taxon>
        <taxon>Plakobranchidae</taxon>
        <taxon>Elysia</taxon>
    </lineage>
</organism>
<dbReference type="Gene3D" id="1.20.5.110">
    <property type="match status" value="1"/>
</dbReference>
<evidence type="ECO:0000256" key="10">
    <source>
        <dbReference type="ARBA" id="ARBA00055629"/>
    </source>
</evidence>
<evidence type="ECO:0000313" key="15">
    <source>
        <dbReference type="Proteomes" id="UP001283361"/>
    </source>
</evidence>
<feature type="domain" description="T-SNARE coiled-coil homology" evidence="13">
    <location>
        <begin position="143"/>
        <end position="205"/>
    </location>
</feature>
<dbReference type="GO" id="GO:0006906">
    <property type="term" value="P:vesicle fusion"/>
    <property type="evidence" value="ECO:0007669"/>
    <property type="project" value="TreeGrafter"/>
</dbReference>
<comment type="similarity">
    <text evidence="2">Belongs to the syntaxin family.</text>
</comment>
<dbReference type="GO" id="GO:0005484">
    <property type="term" value="F:SNAP receptor activity"/>
    <property type="evidence" value="ECO:0007669"/>
    <property type="project" value="TreeGrafter"/>
</dbReference>
<dbReference type="InterPro" id="IPR045242">
    <property type="entry name" value="Syntaxin"/>
</dbReference>
<evidence type="ECO:0000256" key="6">
    <source>
        <dbReference type="ARBA" id="ARBA00022843"/>
    </source>
</evidence>
<evidence type="ECO:0000256" key="9">
    <source>
        <dbReference type="ARBA" id="ARBA00023136"/>
    </source>
</evidence>
<sequence>MAGDSWLSDYDFCSNMGQDIMEKINERDKHARTSSAYTKLSAQIRTKSKQFNSDLNRLKQNLMRASASYHITQREVERRQRMMDALITKEKQIDSALKNEGQSRTMLLAGATGSGAETFSSNDPWGMGDDPDISNADLHQQQHHIIMEQDRGLDALSSVIGRQKQMAIDIGNEVDDQNELLDDFNERVDRTDNRIQRETRHIKIVDRKSNACCYYVIIVLFHDLIYQKYEL</sequence>
<dbReference type="PANTHER" id="PTHR19957:SF124">
    <property type="entry name" value="SYNTAXIN-8"/>
    <property type="match status" value="1"/>
</dbReference>
<dbReference type="SMART" id="SM00397">
    <property type="entry name" value="t_SNARE"/>
    <property type="match status" value="1"/>
</dbReference>
<dbReference type="CDD" id="cd15852">
    <property type="entry name" value="SNARE_Syntaxin8"/>
    <property type="match status" value="1"/>
</dbReference>
<dbReference type="GO" id="GO:0006886">
    <property type="term" value="P:intracellular protein transport"/>
    <property type="evidence" value="ECO:0007669"/>
    <property type="project" value="TreeGrafter"/>
</dbReference>
<evidence type="ECO:0000256" key="7">
    <source>
        <dbReference type="ARBA" id="ARBA00022989"/>
    </source>
</evidence>
<dbReference type="FunFam" id="1.20.5.110:FF:000036">
    <property type="entry name" value="Putative Syntaxin-8"/>
    <property type="match status" value="1"/>
</dbReference>
<protein>
    <recommendedName>
        <fullName evidence="11">Syntaxin-8</fullName>
    </recommendedName>
</protein>
<evidence type="ECO:0000259" key="13">
    <source>
        <dbReference type="PROSITE" id="PS50192"/>
    </source>
</evidence>
<dbReference type="GO" id="GO:0000149">
    <property type="term" value="F:SNARE binding"/>
    <property type="evidence" value="ECO:0007669"/>
    <property type="project" value="TreeGrafter"/>
</dbReference>
<dbReference type="SUPFAM" id="SSF58038">
    <property type="entry name" value="SNARE fusion complex"/>
    <property type="match status" value="1"/>
</dbReference>
<feature type="coiled-coil region" evidence="12">
    <location>
        <begin position="174"/>
        <end position="201"/>
    </location>
</feature>
<dbReference type="GO" id="GO:0048278">
    <property type="term" value="P:vesicle docking"/>
    <property type="evidence" value="ECO:0007669"/>
    <property type="project" value="TreeGrafter"/>
</dbReference>
<dbReference type="Proteomes" id="UP001283361">
    <property type="component" value="Unassembled WGS sequence"/>
</dbReference>
<keyword evidence="9" id="KW-0472">Membrane</keyword>
<evidence type="ECO:0000256" key="4">
    <source>
        <dbReference type="ARBA" id="ARBA00022553"/>
    </source>
</evidence>
<dbReference type="AlphaFoldDB" id="A0AAE1B1E0"/>
<dbReference type="InterPro" id="IPR000727">
    <property type="entry name" value="T_SNARE_dom"/>
</dbReference>
<dbReference type="PANTHER" id="PTHR19957">
    <property type="entry name" value="SYNTAXIN"/>
    <property type="match status" value="1"/>
</dbReference>
<keyword evidence="8 12" id="KW-0175">Coiled coil</keyword>
<keyword evidence="4" id="KW-0597">Phosphoprotein</keyword>